<dbReference type="EMBL" id="JAGZGG010000029">
    <property type="protein sequence ID" value="MBS5333089.1"/>
    <property type="molecule type" value="Genomic_DNA"/>
</dbReference>
<comment type="caution">
    <text evidence="1">The sequence shown here is derived from an EMBL/GenBank/DDBJ whole genome shotgun (WGS) entry which is preliminary data.</text>
</comment>
<evidence type="ECO:0000313" key="1">
    <source>
        <dbReference type="EMBL" id="MBS5333089.1"/>
    </source>
</evidence>
<name>A0A943DHE2_9FIRM</name>
<dbReference type="AlphaFoldDB" id="A0A943DHE2"/>
<accession>A0A943DHE2</accession>
<protein>
    <submittedName>
        <fullName evidence="1">Uncharacterized protein</fullName>
    </submittedName>
</protein>
<evidence type="ECO:0000313" key="2">
    <source>
        <dbReference type="Proteomes" id="UP000759273"/>
    </source>
</evidence>
<sequence length="82" mass="8999">MAANMKVNTRRLGEDIAALSDRLAAMQRTAAELAPALDAPRADALTEQLDRLDALLDRLDEIQTTYDVCETAVTRAVESIRL</sequence>
<dbReference type="Proteomes" id="UP000759273">
    <property type="component" value="Unassembled WGS sequence"/>
</dbReference>
<reference evidence="1" key="1">
    <citation type="submission" date="2021-02" db="EMBL/GenBank/DDBJ databases">
        <title>Infant gut strain persistence is associated with maternal origin, phylogeny, and functional potential including surface adhesion and iron acquisition.</title>
        <authorList>
            <person name="Lou Y.C."/>
        </authorList>
    </citation>
    <scope>NUCLEOTIDE SEQUENCE</scope>
    <source>
        <strain evidence="1">L3_101_000M1_dasL3_101_000M1_concoct_87</strain>
    </source>
</reference>
<gene>
    <name evidence="1" type="ORF">KHY36_11255</name>
</gene>
<organism evidence="1 2">
    <name type="scientific">Subdoligranulum variabile</name>
    <dbReference type="NCBI Taxonomy" id="214851"/>
    <lineage>
        <taxon>Bacteria</taxon>
        <taxon>Bacillati</taxon>
        <taxon>Bacillota</taxon>
        <taxon>Clostridia</taxon>
        <taxon>Eubacteriales</taxon>
        <taxon>Oscillospiraceae</taxon>
        <taxon>Subdoligranulum</taxon>
    </lineage>
</organism>
<proteinExistence type="predicted"/>